<feature type="compositionally biased region" description="Pro residues" evidence="2">
    <location>
        <begin position="92"/>
        <end position="102"/>
    </location>
</feature>
<keyword evidence="1" id="KW-0479">Metal-binding</keyword>
<feature type="region of interest" description="Disordered" evidence="2">
    <location>
        <begin position="88"/>
        <end position="460"/>
    </location>
</feature>
<feature type="zinc finger region" description="C3H1-type" evidence="1">
    <location>
        <begin position="620"/>
        <end position="648"/>
    </location>
</feature>
<feature type="compositionally biased region" description="Gly residues" evidence="2">
    <location>
        <begin position="131"/>
        <end position="140"/>
    </location>
</feature>
<sequence length="727" mass="79968">MAPITIPGNPFGRYGATKIQPPAQNGLRQLSTSGPTAVQYSQPIINQTPPAQNIHVLKISHYLSQLPDQSQPYQHNNPKFDVIMAGAQQYNFPPPPPPPSGPPSGGYPQQNPQYGYQQPPPYQQTRNNGPPRGGARGGHNGPSHSHQNGYNGPPQIQGPPSDQYNPHNPAPYIGPPSGSQGPGHNGPPNNYPQQWQQQGQHGPPQHNHGPPQQAHQPPPQVPLPAQNYHPNYAPQGFNQQPPPQYGPQQPAPFQQPYGPPSQQPHPSGPPQQWQGPPQGQHQFNNNSNRGRGRGGFNNGRGGHEAPLMGPPIRMGFENERGDHMAQAGNGFPTPQYSNHQTPPAPFSQPAYQAYPPQNFSNGGHGGQRPSHDSHSFNSSSNRGRGNGNFRGRGRGDNFQFRGRDNNRSFNGNSQSPPMHFKPAGAGDNAKKNKKKRRTNTLGLTPNGVDHEDSDDEIDDVDEEARLVTLLGPDTPQLPADLTAWLAERKSRFPTKARREAAAEELRLKREQNKNHKFKKEPEAKPIKKDDGETKLEKQQRKAEKLRLELEKAERKIKQEMSGGKRKRENGDEGDEDRGQVSDDDDDDSSSNSDSGKPETMTSRNNGFTGIVHARAPPTKAQLQRHCKYYSTGGTCGKKGKCRFVHDLDVRNQALREKELNGGKMTIAQRLILNDTAKDDLTILKSIKYLKEKGLMPENSSAGAPPAEESETKTEENDYADAPEYGEV</sequence>
<keyword evidence="1" id="KW-0863">Zinc-finger</keyword>
<feature type="region of interest" description="Disordered" evidence="2">
    <location>
        <begin position="693"/>
        <end position="727"/>
    </location>
</feature>
<dbReference type="GO" id="GO:0003723">
    <property type="term" value="F:RNA binding"/>
    <property type="evidence" value="ECO:0007669"/>
    <property type="project" value="InterPro"/>
</dbReference>
<dbReference type="STRING" id="38488.A0A4Y8DDI6"/>
<feature type="compositionally biased region" description="Acidic residues" evidence="2">
    <location>
        <begin position="571"/>
        <end position="588"/>
    </location>
</feature>
<dbReference type="InterPro" id="IPR000571">
    <property type="entry name" value="Znf_CCCH"/>
</dbReference>
<dbReference type="OrthoDB" id="273070at2759"/>
<comment type="caution">
    <text evidence="4">The sequence shown here is derived from an EMBL/GenBank/DDBJ whole genome shotgun (WGS) entry which is preliminary data.</text>
</comment>
<reference evidence="4 5" key="1">
    <citation type="submission" date="2017-11" db="EMBL/GenBank/DDBJ databases">
        <title>Comparative genomics of Botrytis spp.</title>
        <authorList>
            <person name="Valero-Jimenez C.A."/>
            <person name="Tapia P."/>
            <person name="Veloso J."/>
            <person name="Silva-Moreno E."/>
            <person name="Staats M."/>
            <person name="Valdes J.H."/>
            <person name="Van Kan J.A.L."/>
        </authorList>
    </citation>
    <scope>NUCLEOTIDE SEQUENCE [LARGE SCALE GENOMIC DNA]</scope>
    <source>
        <strain evidence="4 5">MUCL2830</strain>
    </source>
</reference>
<evidence type="ECO:0000256" key="1">
    <source>
        <dbReference type="PROSITE-ProRule" id="PRU00723"/>
    </source>
</evidence>
<name>A0A4Y8DDI6_9HELO</name>
<dbReference type="PANTHER" id="PTHR13309:SF0">
    <property type="entry name" value="FMR1-INTERACTING PROTEIN NUFIP1"/>
    <property type="match status" value="1"/>
</dbReference>
<feature type="region of interest" description="Disordered" evidence="2">
    <location>
        <begin position="491"/>
        <end position="610"/>
    </location>
</feature>
<proteinExistence type="predicted"/>
<dbReference type="InterPro" id="IPR039136">
    <property type="entry name" value="NUFIP1-like"/>
</dbReference>
<evidence type="ECO:0000256" key="2">
    <source>
        <dbReference type="SAM" id="MobiDB-lite"/>
    </source>
</evidence>
<evidence type="ECO:0000313" key="5">
    <source>
        <dbReference type="Proteomes" id="UP000297299"/>
    </source>
</evidence>
<dbReference type="GO" id="GO:0005634">
    <property type="term" value="C:nucleus"/>
    <property type="evidence" value="ECO:0007669"/>
    <property type="project" value="TreeGrafter"/>
</dbReference>
<feature type="compositionally biased region" description="Low complexity" evidence="2">
    <location>
        <begin position="106"/>
        <end position="130"/>
    </location>
</feature>
<feature type="compositionally biased region" description="Low complexity" evidence="2">
    <location>
        <begin position="246"/>
        <end position="256"/>
    </location>
</feature>
<feature type="domain" description="C3H1-type" evidence="3">
    <location>
        <begin position="620"/>
        <end position="648"/>
    </location>
</feature>
<dbReference type="EMBL" id="PHWZ01000031">
    <property type="protein sequence ID" value="TEY81846.1"/>
    <property type="molecule type" value="Genomic_DNA"/>
</dbReference>
<dbReference type="GO" id="GO:0000492">
    <property type="term" value="P:box C/D snoRNP assembly"/>
    <property type="evidence" value="ECO:0007669"/>
    <property type="project" value="TreeGrafter"/>
</dbReference>
<feature type="compositionally biased region" description="Basic and acidic residues" evidence="2">
    <location>
        <begin position="491"/>
        <end position="558"/>
    </location>
</feature>
<evidence type="ECO:0000259" key="3">
    <source>
        <dbReference type="PROSITE" id="PS50103"/>
    </source>
</evidence>
<gene>
    <name evidence="4" type="ORF">BOTCAL_0031g00380</name>
</gene>
<feature type="compositionally biased region" description="Acidic residues" evidence="2">
    <location>
        <begin position="451"/>
        <end position="460"/>
    </location>
</feature>
<feature type="compositionally biased region" description="Polar residues" evidence="2">
    <location>
        <begin position="332"/>
        <end position="341"/>
    </location>
</feature>
<keyword evidence="1" id="KW-0862">Zinc</keyword>
<feature type="compositionally biased region" description="Acidic residues" evidence="2">
    <location>
        <begin position="716"/>
        <end position="727"/>
    </location>
</feature>
<protein>
    <recommendedName>
        <fullName evidence="3">C3H1-type domain-containing protein</fullName>
    </recommendedName>
</protein>
<dbReference type="GO" id="GO:0008270">
    <property type="term" value="F:zinc ion binding"/>
    <property type="evidence" value="ECO:0007669"/>
    <property type="project" value="UniProtKB-KW"/>
</dbReference>
<feature type="compositionally biased region" description="Pro residues" evidence="2">
    <location>
        <begin position="257"/>
        <end position="269"/>
    </location>
</feature>
<feature type="compositionally biased region" description="Polar residues" evidence="2">
    <location>
        <begin position="407"/>
        <end position="416"/>
    </location>
</feature>
<dbReference type="PANTHER" id="PTHR13309">
    <property type="entry name" value="NUCLEAR FRAGILE X MENTAL RETARDATION PROTEIN INTERACTING PROTEIN 1"/>
    <property type="match status" value="1"/>
</dbReference>
<accession>A0A4Y8DDI6</accession>
<feature type="compositionally biased region" description="Low complexity" evidence="2">
    <location>
        <begin position="270"/>
        <end position="289"/>
    </location>
</feature>
<keyword evidence="5" id="KW-1185">Reference proteome</keyword>
<organism evidence="4 5">
    <name type="scientific">Botryotinia calthae</name>
    <dbReference type="NCBI Taxonomy" id="38488"/>
    <lineage>
        <taxon>Eukaryota</taxon>
        <taxon>Fungi</taxon>
        <taxon>Dikarya</taxon>
        <taxon>Ascomycota</taxon>
        <taxon>Pezizomycotina</taxon>
        <taxon>Leotiomycetes</taxon>
        <taxon>Helotiales</taxon>
        <taxon>Sclerotiniaceae</taxon>
        <taxon>Botryotinia</taxon>
    </lineage>
</organism>
<dbReference type="AlphaFoldDB" id="A0A4Y8DDI6"/>
<evidence type="ECO:0000313" key="4">
    <source>
        <dbReference type="EMBL" id="TEY81846.1"/>
    </source>
</evidence>
<feature type="compositionally biased region" description="Low complexity" evidence="2">
    <location>
        <begin position="186"/>
        <end position="215"/>
    </location>
</feature>
<dbReference type="PROSITE" id="PS50103">
    <property type="entry name" value="ZF_C3H1"/>
    <property type="match status" value="1"/>
</dbReference>
<dbReference type="Proteomes" id="UP000297299">
    <property type="component" value="Unassembled WGS sequence"/>
</dbReference>